<reference evidence="3 4" key="1">
    <citation type="submission" date="2021-02" db="EMBL/GenBank/DDBJ databases">
        <title>Genome assembly of Pseudopithomyces chartarum.</title>
        <authorList>
            <person name="Jauregui R."/>
            <person name="Singh J."/>
            <person name="Voisey C."/>
        </authorList>
    </citation>
    <scope>NUCLEOTIDE SEQUENCE [LARGE SCALE GENOMIC DNA]</scope>
    <source>
        <strain evidence="3 4">AGR01</strain>
    </source>
</reference>
<feature type="compositionally biased region" description="Basic and acidic residues" evidence="2">
    <location>
        <begin position="605"/>
        <end position="630"/>
    </location>
</feature>
<comment type="caution">
    <text evidence="3">The sequence shown here is derived from an EMBL/GenBank/DDBJ whole genome shotgun (WGS) entry which is preliminary data.</text>
</comment>
<evidence type="ECO:0000256" key="2">
    <source>
        <dbReference type="SAM" id="MobiDB-lite"/>
    </source>
</evidence>
<feature type="region of interest" description="Disordered" evidence="2">
    <location>
        <begin position="605"/>
        <end position="649"/>
    </location>
</feature>
<feature type="region of interest" description="Disordered" evidence="2">
    <location>
        <begin position="189"/>
        <end position="214"/>
    </location>
</feature>
<dbReference type="AlphaFoldDB" id="A0AAN6M8K5"/>
<feature type="compositionally biased region" description="Basic residues" evidence="2">
    <location>
        <begin position="640"/>
        <end position="649"/>
    </location>
</feature>
<protein>
    <submittedName>
        <fullName evidence="3">Uncharacterized protein</fullName>
    </submittedName>
</protein>
<feature type="region of interest" description="Disordered" evidence="2">
    <location>
        <begin position="520"/>
        <end position="589"/>
    </location>
</feature>
<feature type="coiled-coil region" evidence="1">
    <location>
        <begin position="276"/>
        <end position="303"/>
    </location>
</feature>
<feature type="coiled-coil region" evidence="1">
    <location>
        <begin position="66"/>
        <end position="93"/>
    </location>
</feature>
<sequence length="649" mass="70727">MSANQYAVEILCPDDGFLRKANYYVGDAVNRAENEEDGVTWYPPPGTQIQVKKASDCARQCGSHKLWKLQETNERLEAKNADYASAFKAAKREAIEAKYAVSQALKREEISGAHLATARIEVSVAKAKLGFLGQQYEDTIADFEAAKEELASLKKKLSDKTTEADSSHAALSAALTEIANLKKELGDAKDEAAKEQQAARSANMEAIQANQQRARAESAYKDALTSFAGSQAEHESTQMSLGRTSEELCAMRKEFISTKAVAAASSEELSMQKKSNTALASELADAQARIANVTSELDTTKIELAAFRKPDVSVAKVPASTQGGSSLAPSTDEKMAAWGNPQNIIRGSDLETRRANEAKAEAAKDRPQGAFIETFRARGETKRKPTKLDAMGSLLSGLKVDMEAKDAEISSLKSTLGGARKELVAEKAARVSCEKEIAVVRSALGTTQNLVKDVRSQLAAAETAKTELARVGCSCSTELRIARAAEAAALEQIDKLHFKCMETWSVFHDITCGVEAAARSDLPLGAPGPVPASSSDDDDESSDFEVTFAGTDGVTPLREEKEEDEEDEEVVEEEKEEKVWAWDPYTPPHMRRAGLAKMVEVVKKKVGEEGEKKGEKKEEKQEEKKKKEENQVWDMYTPPHLRKPGLAKR</sequence>
<dbReference type="EMBL" id="WVTA01000001">
    <property type="protein sequence ID" value="KAK3217137.1"/>
    <property type="molecule type" value="Genomic_DNA"/>
</dbReference>
<dbReference type="Proteomes" id="UP001280581">
    <property type="component" value="Unassembled WGS sequence"/>
</dbReference>
<keyword evidence="4" id="KW-1185">Reference proteome</keyword>
<accession>A0AAN6M8K5</accession>
<evidence type="ECO:0000256" key="1">
    <source>
        <dbReference type="SAM" id="Coils"/>
    </source>
</evidence>
<name>A0AAN6M8K5_9PLEO</name>
<proteinExistence type="predicted"/>
<evidence type="ECO:0000313" key="4">
    <source>
        <dbReference type="Proteomes" id="UP001280581"/>
    </source>
</evidence>
<feature type="compositionally biased region" description="Acidic residues" evidence="2">
    <location>
        <begin position="561"/>
        <end position="575"/>
    </location>
</feature>
<gene>
    <name evidence="3" type="ORF">GRF29_1g2059980</name>
</gene>
<keyword evidence="1" id="KW-0175">Coiled coil</keyword>
<organism evidence="3 4">
    <name type="scientific">Pseudopithomyces chartarum</name>
    <dbReference type="NCBI Taxonomy" id="1892770"/>
    <lineage>
        <taxon>Eukaryota</taxon>
        <taxon>Fungi</taxon>
        <taxon>Dikarya</taxon>
        <taxon>Ascomycota</taxon>
        <taxon>Pezizomycotina</taxon>
        <taxon>Dothideomycetes</taxon>
        <taxon>Pleosporomycetidae</taxon>
        <taxon>Pleosporales</taxon>
        <taxon>Massarineae</taxon>
        <taxon>Didymosphaeriaceae</taxon>
        <taxon>Pseudopithomyces</taxon>
    </lineage>
</organism>
<evidence type="ECO:0000313" key="3">
    <source>
        <dbReference type="EMBL" id="KAK3217137.1"/>
    </source>
</evidence>